<sequence>MSAPAELLLHGGVIRTMDPARPLAEAIAIGGGRIMGLGSRADLEGLVGAGTRQVALGGRMAMPGIIDFHLHLLGGMTTRLYATPLAPADDFGAVLEKVAAAARQPGRRDWVVAGPYGAAALAGMAAPGALTALDAVSNGRPAALMHVSGHSRFANSRALDLAGIDAATPDPPDGHIVRDAAGRPTGLLHEAAAWPLRDAIPALTEAELLAVAREAQHLLNGLGITGFCDASATLPMLKTFRALEDAGGLTAWAGFNLALHPSASGFDTAEARVLRATRRALCGPHMIADFAKIFLDGVPSLRTAAMFEPYAAAPEEPPVAMALDRAGLADAIADFDAEGMGVKVHAIGDRAVRTVLDAVADVRARNAGGPQHQIAHGQFILEEDIPRLRALNVLADMNPPLWYPNAASLTHERVVGAARYARTWAIRDILAAGADVAVGSDWMTVTAELDPWEALAGLLTRRDPHGRFPGAHRPDQALTLDQALPLLTRNPARAMRFGDRTGALAPGLSADLILLDRDLGAIDPMAVAETRVLATVFEGKLVHGVL</sequence>
<dbReference type="RefSeq" id="WP_211856281.1">
    <property type="nucleotide sequence ID" value="NZ_JAAGBB010000059.1"/>
</dbReference>
<protein>
    <submittedName>
        <fullName evidence="2">Amidohydrolase</fullName>
    </submittedName>
</protein>
<dbReference type="Gene3D" id="2.30.40.10">
    <property type="entry name" value="Urease, subunit C, domain 1"/>
    <property type="match status" value="1"/>
</dbReference>
<comment type="caution">
    <text evidence="2">The sequence shown here is derived from an EMBL/GenBank/DDBJ whole genome shotgun (WGS) entry which is preliminary data.</text>
</comment>
<evidence type="ECO:0000313" key="3">
    <source>
        <dbReference type="Proteomes" id="UP001196870"/>
    </source>
</evidence>
<dbReference type="InterPro" id="IPR011059">
    <property type="entry name" value="Metal-dep_hydrolase_composite"/>
</dbReference>
<organism evidence="2 3">
    <name type="scientific">Plastoroseomonas hellenica</name>
    <dbReference type="NCBI Taxonomy" id="2687306"/>
    <lineage>
        <taxon>Bacteria</taxon>
        <taxon>Pseudomonadati</taxon>
        <taxon>Pseudomonadota</taxon>
        <taxon>Alphaproteobacteria</taxon>
        <taxon>Acetobacterales</taxon>
        <taxon>Acetobacteraceae</taxon>
        <taxon>Plastoroseomonas</taxon>
    </lineage>
</organism>
<dbReference type="PANTHER" id="PTHR22642">
    <property type="entry name" value="IMIDAZOLONEPROPIONASE"/>
    <property type="match status" value="1"/>
</dbReference>
<name>A0ABS5F8N9_9PROT</name>
<dbReference type="Pfam" id="PF07969">
    <property type="entry name" value="Amidohydro_3"/>
    <property type="match status" value="1"/>
</dbReference>
<dbReference type="SUPFAM" id="SSF51556">
    <property type="entry name" value="Metallo-dependent hydrolases"/>
    <property type="match status" value="1"/>
</dbReference>
<dbReference type="Gene3D" id="3.10.310.70">
    <property type="match status" value="1"/>
</dbReference>
<dbReference type="PANTHER" id="PTHR22642:SF2">
    <property type="entry name" value="PROTEIN LONG AFTER FAR-RED 3"/>
    <property type="match status" value="1"/>
</dbReference>
<evidence type="ECO:0000259" key="1">
    <source>
        <dbReference type="Pfam" id="PF07969"/>
    </source>
</evidence>
<dbReference type="InterPro" id="IPR032466">
    <property type="entry name" value="Metal_Hydrolase"/>
</dbReference>
<dbReference type="SUPFAM" id="SSF51338">
    <property type="entry name" value="Composite domain of metallo-dependent hydrolases"/>
    <property type="match status" value="1"/>
</dbReference>
<evidence type="ECO:0000313" key="2">
    <source>
        <dbReference type="EMBL" id="MBR0668505.1"/>
    </source>
</evidence>
<dbReference type="Proteomes" id="UP001196870">
    <property type="component" value="Unassembled WGS sequence"/>
</dbReference>
<feature type="domain" description="Amidohydrolase 3" evidence="1">
    <location>
        <begin position="54"/>
        <end position="543"/>
    </location>
</feature>
<proteinExistence type="predicted"/>
<dbReference type="InterPro" id="IPR013108">
    <property type="entry name" value="Amidohydro_3"/>
</dbReference>
<reference evidence="3" key="1">
    <citation type="journal article" date="2021" name="Syst. Appl. Microbiol.">
        <title>Roseomonas hellenica sp. nov., isolated from roots of wild-growing Alkanna tinctoria.</title>
        <authorList>
            <person name="Rat A."/>
            <person name="Naranjo H.D."/>
            <person name="Lebbe L."/>
            <person name="Cnockaert M."/>
            <person name="Krigas N."/>
            <person name="Grigoriadou K."/>
            <person name="Maloupa E."/>
            <person name="Willems A."/>
        </authorList>
    </citation>
    <scope>NUCLEOTIDE SEQUENCE [LARGE SCALE GENOMIC DNA]</scope>
    <source>
        <strain evidence="3">LMG 31523</strain>
    </source>
</reference>
<dbReference type="InterPro" id="IPR033932">
    <property type="entry name" value="YtcJ-like"/>
</dbReference>
<dbReference type="Gene3D" id="3.20.20.140">
    <property type="entry name" value="Metal-dependent hydrolases"/>
    <property type="match status" value="1"/>
</dbReference>
<accession>A0ABS5F8N9</accession>
<gene>
    <name evidence="2" type="ORF">GXW71_29400</name>
</gene>
<dbReference type="EMBL" id="JAAGBB010000059">
    <property type="protein sequence ID" value="MBR0668505.1"/>
    <property type="molecule type" value="Genomic_DNA"/>
</dbReference>
<dbReference type="CDD" id="cd01300">
    <property type="entry name" value="YtcJ_like"/>
    <property type="match status" value="1"/>
</dbReference>
<keyword evidence="3" id="KW-1185">Reference proteome</keyword>